<reference evidence="2" key="1">
    <citation type="submission" date="2021-10" db="EMBL/GenBank/DDBJ databases">
        <title>Novel species in genus Arthrobacter.</title>
        <authorList>
            <person name="Liu Y."/>
        </authorList>
    </citation>
    <scope>NUCLEOTIDE SEQUENCE</scope>
    <source>
        <strain evidence="2">Zg-Y453</strain>
    </source>
</reference>
<dbReference type="EMBL" id="JAJFZV010000020">
    <property type="protein sequence ID" value="MCC3299702.1"/>
    <property type="molecule type" value="Genomic_DNA"/>
</dbReference>
<dbReference type="Proteomes" id="UP001139158">
    <property type="component" value="Unassembled WGS sequence"/>
</dbReference>
<proteinExistence type="predicted"/>
<comment type="caution">
    <text evidence="2">The sequence shown here is derived from an EMBL/GenBank/DDBJ whole genome shotgun (WGS) entry which is preliminary data.</text>
</comment>
<dbReference type="Pfam" id="PF01636">
    <property type="entry name" value="APH"/>
    <property type="match status" value="1"/>
</dbReference>
<organism evidence="2 3">
    <name type="scientific">Arthrobacter caoxuetaonis</name>
    <dbReference type="NCBI Taxonomy" id="2886935"/>
    <lineage>
        <taxon>Bacteria</taxon>
        <taxon>Bacillati</taxon>
        <taxon>Actinomycetota</taxon>
        <taxon>Actinomycetes</taxon>
        <taxon>Micrococcales</taxon>
        <taxon>Micrococcaceae</taxon>
        <taxon>Arthrobacter</taxon>
    </lineage>
</organism>
<keyword evidence="3" id="KW-1185">Reference proteome</keyword>
<dbReference type="AlphaFoldDB" id="A0A9X1MI19"/>
<evidence type="ECO:0000313" key="3">
    <source>
        <dbReference type="Proteomes" id="UP001139158"/>
    </source>
</evidence>
<evidence type="ECO:0000313" key="2">
    <source>
        <dbReference type="EMBL" id="MCC3299702.1"/>
    </source>
</evidence>
<dbReference type="InterPro" id="IPR002575">
    <property type="entry name" value="Aminoglycoside_PTrfase"/>
</dbReference>
<name>A0A9X1MI19_9MICC</name>
<dbReference type="SUPFAM" id="SSF56112">
    <property type="entry name" value="Protein kinase-like (PK-like)"/>
    <property type="match status" value="1"/>
</dbReference>
<accession>A0A9X1MI19</accession>
<sequence length="297" mass="31836">MQTSAPGIAANEQNTDQAWVKLRHPSGLGMAERAIRDSVPLDSRILGVQHVRTAHYVACRVETRDGSWLARVGVTSPSDTAKADNSGFMGTAVTVPTGQQREYVLAREFSFAGVSVTVPAGYTSFEGPLDAHSGLDVLWLPFLQDSGAAVTAEQWAAALVPLHASRPGNELPVFTSRAKSLGRLASWADREAAASAAKEYDERLAELFGAATRWGPVHGDAHCGNILVAAKGPVLFDFDTVCWAPLAWDLTHLLVRAGTDRNTGYTVGEIREAFGFTDQEVDAAVALRLVARRIARA</sequence>
<dbReference type="RefSeq" id="WP_227897688.1">
    <property type="nucleotide sequence ID" value="NZ_CP099467.1"/>
</dbReference>
<dbReference type="InterPro" id="IPR011009">
    <property type="entry name" value="Kinase-like_dom_sf"/>
</dbReference>
<protein>
    <submittedName>
        <fullName evidence="2">Aminoglycoside phosphotransferase family protein</fullName>
    </submittedName>
</protein>
<dbReference type="Gene3D" id="3.90.1200.10">
    <property type="match status" value="1"/>
</dbReference>
<gene>
    <name evidence="2" type="ORF">LJ757_18055</name>
</gene>
<evidence type="ECO:0000259" key="1">
    <source>
        <dbReference type="Pfam" id="PF01636"/>
    </source>
</evidence>
<feature type="domain" description="Aminoglycoside phosphotransferase" evidence="1">
    <location>
        <begin position="101"/>
        <end position="264"/>
    </location>
</feature>